<accession>R4FMP5</accession>
<keyword evidence="10" id="KW-0460">Magnesium</keyword>
<evidence type="ECO:0000256" key="6">
    <source>
        <dbReference type="ARBA" id="ARBA00022701"/>
    </source>
</evidence>
<sequence>MVKEVIFLHVGQTGVQVGNAIWELFCLEHGIYPNGCEAFPNPDTGVAIFSETGGGKKVPRAVFCDLEPTPIDEIRTGTYRHLFNPSWLITGKEDAASNFARGYYTVGNEMSEIFMDTVRRVAEGCDSLQSLTLFRSFGGGTGSGFSANILNKLKRDYNTRSILEYVIYPSPKISPLIVEPYNTVLTTHSTVNNTNCSFLFDNEAIYSICERKLDVGNPTYTNLNRLIAQVVSGVTASIRFEGQLKVDMPEILTNLVPYPRIHYPLVTYSPIIPITKVRHESITSSYLVNECFQPINQMVKCDPRDGKYIACVLLFRGDVNPVEVNYALERIKGNTKNFVNYTPKQFKVGINFQPPTRVPGGDLAQVSQAMVMLSNTSAITPAWSRINNKFSLMFRKRAFVHHYVGEGMEEKEFVDAQENLKALENDYKHVE</sequence>
<dbReference type="GeneID" id="141461454"/>
<dbReference type="Gene3D" id="3.30.1330.20">
    <property type="entry name" value="Tubulin/FtsZ, C-terminal domain"/>
    <property type="match status" value="1"/>
</dbReference>
<dbReference type="InterPro" id="IPR018316">
    <property type="entry name" value="Tubulin/FtsZ_2-layer-sand-dom"/>
</dbReference>
<comment type="subunit">
    <text evidence="4 15">Dimer of alpha and beta chains. A typical microtubule is a hollow water-filled tube with an outer diameter of 25 nm and an inner diameter of 15 nM. Alpha-beta heterodimers associate head-to-tail to form protofilaments running lengthwise along the microtubule wall with the beta-tubulin subunit facing the microtubule plus end conferring a structural polarity. Microtubules usually have 13 protofilaments but different protofilament numbers can be found in some organisms and specialized cells.</text>
</comment>
<dbReference type="InterPro" id="IPR008280">
    <property type="entry name" value="Tub_FtsZ_C"/>
</dbReference>
<keyword evidence="9" id="KW-0378">Hydrolase</keyword>
<dbReference type="EMBL" id="GAHY01001639">
    <property type="protein sequence ID" value="JAA75871.1"/>
    <property type="molecule type" value="mRNA"/>
</dbReference>
<dbReference type="Gene3D" id="1.10.287.600">
    <property type="entry name" value="Helix hairpin bin"/>
    <property type="match status" value="1"/>
</dbReference>
<comment type="catalytic activity">
    <reaction evidence="14">
        <text>GTP + H2O = GDP + phosphate + H(+)</text>
        <dbReference type="Rhea" id="RHEA:19669"/>
        <dbReference type="ChEBI" id="CHEBI:15377"/>
        <dbReference type="ChEBI" id="CHEBI:15378"/>
        <dbReference type="ChEBI" id="CHEBI:37565"/>
        <dbReference type="ChEBI" id="CHEBI:43474"/>
        <dbReference type="ChEBI" id="CHEBI:58189"/>
    </reaction>
    <physiologicalReaction direction="left-to-right" evidence="14">
        <dbReference type="Rhea" id="RHEA:19670"/>
    </physiologicalReaction>
</comment>
<evidence type="ECO:0000256" key="4">
    <source>
        <dbReference type="ARBA" id="ARBA00011747"/>
    </source>
</evidence>
<dbReference type="RefSeq" id="XP_073998693.1">
    <property type="nucleotide sequence ID" value="XM_074142592.1"/>
</dbReference>
<dbReference type="RefSeq" id="XP_073998694.1">
    <property type="nucleotide sequence ID" value="XM_074142593.1"/>
</dbReference>
<organism evidence="18">
    <name type="scientific">Rhodnius prolixus</name>
    <name type="common">Triatomid bug</name>
    <dbReference type="NCBI Taxonomy" id="13249"/>
    <lineage>
        <taxon>Eukaryota</taxon>
        <taxon>Metazoa</taxon>
        <taxon>Ecdysozoa</taxon>
        <taxon>Arthropoda</taxon>
        <taxon>Hexapoda</taxon>
        <taxon>Insecta</taxon>
        <taxon>Pterygota</taxon>
        <taxon>Neoptera</taxon>
        <taxon>Paraneoptera</taxon>
        <taxon>Hemiptera</taxon>
        <taxon>Heteroptera</taxon>
        <taxon>Panheteroptera</taxon>
        <taxon>Cimicomorpha</taxon>
        <taxon>Reduviidae</taxon>
        <taxon>Triatominae</taxon>
        <taxon>Rhodnius</taxon>
    </lineage>
</organism>
<dbReference type="SUPFAM" id="SSF55307">
    <property type="entry name" value="Tubulin C-terminal domain-like"/>
    <property type="match status" value="1"/>
</dbReference>
<dbReference type="Pfam" id="PF03953">
    <property type="entry name" value="Tubulin_C"/>
    <property type="match status" value="1"/>
</dbReference>
<dbReference type="FunFam" id="3.40.50.1440:FF:000011">
    <property type="entry name" value="Tubulin alpha chain"/>
    <property type="match status" value="1"/>
</dbReference>
<evidence type="ECO:0000256" key="7">
    <source>
        <dbReference type="ARBA" id="ARBA00022723"/>
    </source>
</evidence>
<dbReference type="InterPro" id="IPR003008">
    <property type="entry name" value="Tubulin_FtsZ_GTPase"/>
</dbReference>
<keyword evidence="5" id="KW-0963">Cytoplasm</keyword>
<evidence type="ECO:0000259" key="16">
    <source>
        <dbReference type="SMART" id="SM00864"/>
    </source>
</evidence>
<comment type="subcellular location">
    <subcellularLocation>
        <location evidence="2">Cytoplasm</location>
        <location evidence="2">Cytoskeleton</location>
    </subcellularLocation>
</comment>
<dbReference type="GO" id="GO:0005525">
    <property type="term" value="F:GTP binding"/>
    <property type="evidence" value="ECO:0007669"/>
    <property type="project" value="UniProtKB-UniRule"/>
</dbReference>
<proteinExistence type="evidence at transcript level"/>
<feature type="domain" description="Tubulin/FtsZ 2-layer sandwich" evidence="17">
    <location>
        <begin position="244"/>
        <end position="388"/>
    </location>
</feature>
<evidence type="ECO:0000256" key="5">
    <source>
        <dbReference type="ARBA" id="ARBA00022490"/>
    </source>
</evidence>
<dbReference type="VEuPathDB" id="VectorBase:RPRC010283"/>
<protein>
    <recommendedName>
        <fullName evidence="15">Tubulin alpha chain</fullName>
    </recommendedName>
</protein>
<keyword evidence="12" id="KW-0206">Cytoskeleton</keyword>
<dbReference type="GO" id="GO:0016787">
    <property type="term" value="F:hydrolase activity"/>
    <property type="evidence" value="ECO:0007669"/>
    <property type="project" value="UniProtKB-KW"/>
</dbReference>
<dbReference type="GO" id="GO:0007017">
    <property type="term" value="P:microtubule-based process"/>
    <property type="evidence" value="ECO:0007669"/>
    <property type="project" value="InterPro"/>
</dbReference>
<evidence type="ECO:0000256" key="9">
    <source>
        <dbReference type="ARBA" id="ARBA00022801"/>
    </source>
</evidence>
<evidence type="ECO:0000256" key="8">
    <source>
        <dbReference type="ARBA" id="ARBA00022741"/>
    </source>
</evidence>
<keyword evidence="6 15" id="KW-0493">Microtubule</keyword>
<keyword evidence="7" id="KW-0479">Metal-binding</keyword>
<comment type="similarity">
    <text evidence="3 15">Belongs to the tubulin family.</text>
</comment>
<dbReference type="GO" id="GO:0005200">
    <property type="term" value="F:structural constituent of cytoskeleton"/>
    <property type="evidence" value="ECO:0007669"/>
    <property type="project" value="InterPro"/>
</dbReference>
<comment type="function">
    <text evidence="13 15">Tubulin is the major constituent of microtubules, a cylinder consisting of laterally associated linear protofilaments composed of alpha- and beta-tubulin heterodimers. Microtubules grow by the addition of GTP-tubulin dimers to the microtubule end, where a stabilizing cap forms. Below the cap, tubulin dimers are in GDP-bound state, owing to GTPase activity of alpha-tubulin.</text>
</comment>
<evidence type="ECO:0000313" key="18">
    <source>
        <dbReference type="EMBL" id="JAA75871.1"/>
    </source>
</evidence>
<dbReference type="PROSITE" id="PS00227">
    <property type="entry name" value="TUBULIN"/>
    <property type="match status" value="1"/>
</dbReference>
<dbReference type="CDD" id="cd02186">
    <property type="entry name" value="alpha_tubulin"/>
    <property type="match status" value="1"/>
</dbReference>
<evidence type="ECO:0000256" key="3">
    <source>
        <dbReference type="ARBA" id="ARBA00009636"/>
    </source>
</evidence>
<dbReference type="PRINTS" id="PR01162">
    <property type="entry name" value="ALPHATUBULIN"/>
</dbReference>
<dbReference type="InterPro" id="IPR023123">
    <property type="entry name" value="Tubulin_C"/>
</dbReference>
<keyword evidence="11 15" id="KW-0342">GTP-binding</keyword>
<dbReference type="InterPro" id="IPR002452">
    <property type="entry name" value="Alpha_tubulin"/>
</dbReference>
<reference evidence="18" key="1">
    <citation type="submission" date="2013-04" db="EMBL/GenBank/DDBJ databases">
        <title>An insight into the transcriptome of the digestive tract of the blood sucking bug, Rhodnius prolixus.</title>
        <authorList>
            <person name="Ribeiro J.M.C."/>
            <person name="Genta F.A."/>
            <person name="Sorgine M.H.F."/>
            <person name="Paiva-Silva G.O."/>
            <person name="Majerowicz D."/>
            <person name="Medeiros M."/>
            <person name="Koerich L."/>
            <person name="Terra W.R."/>
            <person name="Ferreira C."/>
            <person name="Pimentel A.C."/>
            <person name="Bisch P.M."/>
            <person name="Diniz M.M.P."/>
            <person name="Nascimento R."/>
            <person name="Salmon D."/>
            <person name="Silber A.M."/>
            <person name="Alves M."/>
            <person name="Oliveira M.F."/>
            <person name="Gondim K.C."/>
            <person name="Silva Neto M.A.C."/>
            <person name="Atella G.C."/>
            <person name="Araujo H."/>
            <person name="Dias F.S."/>
            <person name="Polycarpo C.R."/>
            <person name="Fampa P."/>
            <person name="Melo A.C."/>
            <person name="Tanaka A.S."/>
            <person name="Balczun C."/>
            <person name="Oliveira J.H.M."/>
            <person name="Goncalves R."/>
            <person name="Lazoski C."/>
            <person name="Pereira M.A."/>
            <person name="Rivera-Pomar R."/>
            <person name="Diambra L."/>
            <person name="Schaub G.A."/>
            <person name="Garcia E.S."/>
            <person name="Azambuja P."/>
            <person name="Braz G.R.C."/>
            <person name="Oliveira P.L."/>
        </authorList>
    </citation>
    <scope>NUCLEOTIDE SEQUENCE</scope>
</reference>
<dbReference type="SMART" id="SM00865">
    <property type="entry name" value="Tubulin_C"/>
    <property type="match status" value="1"/>
</dbReference>
<dbReference type="AlphaFoldDB" id="R4FMP5"/>
<name>R4FMP5_RHOPR</name>
<dbReference type="Gene3D" id="3.40.50.1440">
    <property type="entry name" value="Tubulin/FtsZ, GTPase domain"/>
    <property type="match status" value="1"/>
</dbReference>
<dbReference type="RefSeq" id="XP_073998692.1">
    <property type="nucleotide sequence ID" value="XM_074142591.1"/>
</dbReference>
<dbReference type="InterPro" id="IPR037103">
    <property type="entry name" value="Tubulin/FtsZ-like_C"/>
</dbReference>
<evidence type="ECO:0000256" key="2">
    <source>
        <dbReference type="ARBA" id="ARBA00004245"/>
    </source>
</evidence>
<feature type="domain" description="Tubulin/FtsZ GTPase" evidence="16">
    <location>
        <begin position="45"/>
        <end position="242"/>
    </location>
</feature>
<dbReference type="SMART" id="SM00864">
    <property type="entry name" value="Tubulin"/>
    <property type="match status" value="1"/>
</dbReference>
<evidence type="ECO:0000256" key="1">
    <source>
        <dbReference type="ARBA" id="ARBA00001946"/>
    </source>
</evidence>
<evidence type="ECO:0000256" key="14">
    <source>
        <dbReference type="ARBA" id="ARBA00049117"/>
    </source>
</evidence>
<evidence type="ECO:0000256" key="13">
    <source>
        <dbReference type="ARBA" id="ARBA00034296"/>
    </source>
</evidence>
<dbReference type="GO" id="GO:0005874">
    <property type="term" value="C:microtubule"/>
    <property type="evidence" value="ECO:0007669"/>
    <property type="project" value="UniProtKB-KW"/>
</dbReference>
<dbReference type="SUPFAM" id="SSF52490">
    <property type="entry name" value="Tubulin nucleotide-binding domain-like"/>
    <property type="match status" value="1"/>
</dbReference>
<evidence type="ECO:0000256" key="11">
    <source>
        <dbReference type="ARBA" id="ARBA00023134"/>
    </source>
</evidence>
<keyword evidence="8 15" id="KW-0547">Nucleotide-binding</keyword>
<evidence type="ECO:0000256" key="15">
    <source>
        <dbReference type="RuleBase" id="RU000352"/>
    </source>
</evidence>
<dbReference type="InterPro" id="IPR000217">
    <property type="entry name" value="Tubulin"/>
</dbReference>
<evidence type="ECO:0000256" key="10">
    <source>
        <dbReference type="ARBA" id="ARBA00022842"/>
    </source>
</evidence>
<dbReference type="GO" id="GO:0046872">
    <property type="term" value="F:metal ion binding"/>
    <property type="evidence" value="ECO:0007669"/>
    <property type="project" value="UniProtKB-KW"/>
</dbReference>
<dbReference type="Pfam" id="PF00091">
    <property type="entry name" value="Tubulin"/>
    <property type="match status" value="1"/>
</dbReference>
<dbReference type="PRINTS" id="PR01161">
    <property type="entry name" value="TUBULIN"/>
</dbReference>
<dbReference type="InterPro" id="IPR017975">
    <property type="entry name" value="Tubulin_CS"/>
</dbReference>
<dbReference type="InterPro" id="IPR036525">
    <property type="entry name" value="Tubulin/FtsZ_GTPase_sf"/>
</dbReference>
<evidence type="ECO:0000256" key="12">
    <source>
        <dbReference type="ARBA" id="ARBA00023212"/>
    </source>
</evidence>
<evidence type="ECO:0000259" key="17">
    <source>
        <dbReference type="SMART" id="SM00865"/>
    </source>
</evidence>
<dbReference type="PANTHER" id="PTHR11588">
    <property type="entry name" value="TUBULIN"/>
    <property type="match status" value="1"/>
</dbReference>
<comment type="cofactor">
    <cofactor evidence="1">
        <name>Mg(2+)</name>
        <dbReference type="ChEBI" id="CHEBI:18420"/>
    </cofactor>
</comment>